<dbReference type="CDD" id="cd08637">
    <property type="entry name" value="DNA_pol_A_pol_I_C"/>
    <property type="match status" value="1"/>
</dbReference>
<evidence type="ECO:0000256" key="8">
    <source>
        <dbReference type="ARBA" id="ARBA00022763"/>
    </source>
</evidence>
<dbReference type="FunFam" id="3.40.50.1010:FF:000001">
    <property type="entry name" value="DNA polymerase I"/>
    <property type="match status" value="1"/>
</dbReference>
<keyword evidence="4 16" id="KW-0808">Transferase</keyword>
<dbReference type="PANTHER" id="PTHR10133:SF27">
    <property type="entry name" value="DNA POLYMERASE NU"/>
    <property type="match status" value="1"/>
</dbReference>
<dbReference type="InterPro" id="IPR019760">
    <property type="entry name" value="DNA-dir_DNA_pol_A_CS"/>
</dbReference>
<dbReference type="PANTHER" id="PTHR10133">
    <property type="entry name" value="DNA POLYMERASE I"/>
    <property type="match status" value="1"/>
</dbReference>
<dbReference type="NCBIfam" id="TIGR00593">
    <property type="entry name" value="pola"/>
    <property type="match status" value="1"/>
</dbReference>
<dbReference type="InterPro" id="IPR018320">
    <property type="entry name" value="DNA_polymerase_1"/>
</dbReference>
<dbReference type="InterPro" id="IPR036397">
    <property type="entry name" value="RNaseH_sf"/>
</dbReference>
<keyword evidence="5 16" id="KW-0548">Nucleotidyltransferase</keyword>
<reference evidence="20" key="1">
    <citation type="journal article" date="2010" name="BMC Genomics">
        <title>Clostridium sticklandii, a specialist in amino acid degradation:revisiting its metabolism through its genome sequence.</title>
        <authorList>
            <person name="Fonknechten N."/>
            <person name="Chaussonnerie S."/>
            <person name="Tricot S."/>
            <person name="Lajus A."/>
            <person name="Andreesen J.R."/>
            <person name="Perchat N."/>
            <person name="Pelletier E."/>
            <person name="Gouyvenoux M."/>
            <person name="Barbe V."/>
            <person name="Salanoubat M."/>
            <person name="Le Paslier D."/>
            <person name="Weissenbach J."/>
            <person name="Cohen G.N."/>
            <person name="Kreimeyer A."/>
        </authorList>
    </citation>
    <scope>NUCLEOTIDE SEQUENCE [LARGE SCALE GENOMIC DNA]</scope>
    <source>
        <strain evidence="20">ATCC 12662 / DSM 519 / JCM 1433 / CCUG 9281 / NCIMB 10654 / HF</strain>
    </source>
</reference>
<dbReference type="PRINTS" id="PR00868">
    <property type="entry name" value="DNAPOLI"/>
</dbReference>
<dbReference type="Gene3D" id="1.10.150.20">
    <property type="entry name" value="5' to 3' exonuclease, C-terminal subdomain"/>
    <property type="match status" value="2"/>
</dbReference>
<dbReference type="InterPro" id="IPR054690">
    <property type="entry name" value="DNA_polI_exonuclease"/>
</dbReference>
<dbReference type="GO" id="GO:0006261">
    <property type="term" value="P:DNA-templated DNA replication"/>
    <property type="evidence" value="ECO:0007669"/>
    <property type="project" value="UniProtKB-UniRule"/>
</dbReference>
<dbReference type="Pfam" id="PF01367">
    <property type="entry name" value="5_3_exonuc"/>
    <property type="match status" value="1"/>
</dbReference>
<evidence type="ECO:0000256" key="9">
    <source>
        <dbReference type="ARBA" id="ARBA00022801"/>
    </source>
</evidence>
<dbReference type="Pfam" id="PF22619">
    <property type="entry name" value="DNA_polI_exo1"/>
    <property type="match status" value="1"/>
</dbReference>
<feature type="domain" description="5'-3' exonuclease" evidence="17">
    <location>
        <begin position="13"/>
        <end position="272"/>
    </location>
</feature>
<name>E3PRM3_ACESD</name>
<dbReference type="PROSITE" id="PS00447">
    <property type="entry name" value="DNA_POLYMERASE_A"/>
    <property type="match status" value="1"/>
</dbReference>
<dbReference type="eggNOG" id="COG0749">
    <property type="taxonomic scope" value="Bacteria"/>
</dbReference>
<evidence type="ECO:0000256" key="15">
    <source>
        <dbReference type="NCBIfam" id="TIGR00593"/>
    </source>
</evidence>
<dbReference type="InterPro" id="IPR036279">
    <property type="entry name" value="5-3_exonuclease_C_sf"/>
</dbReference>
<evidence type="ECO:0000259" key="17">
    <source>
        <dbReference type="SMART" id="SM00475"/>
    </source>
</evidence>
<dbReference type="eggNOG" id="COG0258">
    <property type="taxonomic scope" value="Bacteria"/>
</dbReference>
<evidence type="ECO:0000313" key="19">
    <source>
        <dbReference type="EMBL" id="CBH21527.1"/>
    </source>
</evidence>
<comment type="subunit">
    <text evidence="16">Single-chain monomer with multiple functions.</text>
</comment>
<keyword evidence="9 16" id="KW-0378">Hydrolase</keyword>
<keyword evidence="13 16" id="KW-0234">DNA repair</keyword>
<dbReference type="InterPro" id="IPR020046">
    <property type="entry name" value="5-3_exonucl_a-hlix_arch_N"/>
</dbReference>
<dbReference type="SUPFAM" id="SSF56672">
    <property type="entry name" value="DNA/RNA polymerases"/>
    <property type="match status" value="1"/>
</dbReference>
<dbReference type="InterPro" id="IPR043502">
    <property type="entry name" value="DNA/RNA_pol_sf"/>
</dbReference>
<gene>
    <name evidence="16 19" type="primary">polA</name>
    <name evidence="19" type="ordered locus">CLOST_1407</name>
</gene>
<dbReference type="AlphaFoldDB" id="E3PRM3"/>
<dbReference type="Gene3D" id="3.40.50.1010">
    <property type="entry name" value="5'-nuclease"/>
    <property type="match status" value="1"/>
</dbReference>
<dbReference type="CDD" id="cd09859">
    <property type="entry name" value="PIN_53EXO"/>
    <property type="match status" value="1"/>
</dbReference>
<evidence type="ECO:0000256" key="11">
    <source>
        <dbReference type="ARBA" id="ARBA00022932"/>
    </source>
</evidence>
<dbReference type="CDD" id="cd06140">
    <property type="entry name" value="DNA_polA_I_Bacillus_like_exo"/>
    <property type="match status" value="1"/>
</dbReference>
<dbReference type="NCBIfam" id="NF004397">
    <property type="entry name" value="PRK05755.1"/>
    <property type="match status" value="1"/>
</dbReference>
<dbReference type="InterPro" id="IPR008918">
    <property type="entry name" value="HhH2"/>
</dbReference>
<comment type="catalytic activity">
    <reaction evidence="14 16">
        <text>DNA(n) + a 2'-deoxyribonucleoside 5'-triphosphate = DNA(n+1) + diphosphate</text>
        <dbReference type="Rhea" id="RHEA:22508"/>
        <dbReference type="Rhea" id="RHEA-COMP:17339"/>
        <dbReference type="Rhea" id="RHEA-COMP:17340"/>
        <dbReference type="ChEBI" id="CHEBI:33019"/>
        <dbReference type="ChEBI" id="CHEBI:61560"/>
        <dbReference type="ChEBI" id="CHEBI:173112"/>
        <dbReference type="EC" id="2.7.7.7"/>
    </reaction>
</comment>
<proteinExistence type="inferred from homology"/>
<dbReference type="InterPro" id="IPR001098">
    <property type="entry name" value="DNA-dir_DNA_pol_A_palm_dom"/>
</dbReference>
<evidence type="ECO:0000256" key="10">
    <source>
        <dbReference type="ARBA" id="ARBA00022839"/>
    </source>
</evidence>
<dbReference type="GO" id="GO:0006302">
    <property type="term" value="P:double-strand break repair"/>
    <property type="evidence" value="ECO:0007669"/>
    <property type="project" value="TreeGrafter"/>
</dbReference>
<dbReference type="SUPFAM" id="SSF47807">
    <property type="entry name" value="5' to 3' exonuclease, C-terminal subdomain"/>
    <property type="match status" value="1"/>
</dbReference>
<dbReference type="EMBL" id="FP565809">
    <property type="protein sequence ID" value="CBH21527.1"/>
    <property type="molecule type" value="Genomic_DNA"/>
</dbReference>
<evidence type="ECO:0000256" key="14">
    <source>
        <dbReference type="ARBA" id="ARBA00049244"/>
    </source>
</evidence>
<organism evidence="19 20">
    <name type="scientific">Acetoanaerobium sticklandii (strain ATCC 12662 / DSM 519 / JCM 1433 / CCUG 9281 / NCIMB 10654 / HF)</name>
    <name type="common">Clostridium sticklandii</name>
    <dbReference type="NCBI Taxonomy" id="499177"/>
    <lineage>
        <taxon>Bacteria</taxon>
        <taxon>Bacillati</taxon>
        <taxon>Bacillota</taxon>
        <taxon>Clostridia</taxon>
        <taxon>Peptostreptococcales</taxon>
        <taxon>Filifactoraceae</taxon>
        <taxon>Acetoanaerobium</taxon>
    </lineage>
</organism>
<dbReference type="FunFam" id="1.20.1060.10:FF:000001">
    <property type="entry name" value="DNA polymerase I"/>
    <property type="match status" value="1"/>
</dbReference>
<evidence type="ECO:0000259" key="18">
    <source>
        <dbReference type="SMART" id="SM00482"/>
    </source>
</evidence>
<dbReference type="SUPFAM" id="SSF53098">
    <property type="entry name" value="Ribonuclease H-like"/>
    <property type="match status" value="1"/>
</dbReference>
<keyword evidence="11 16" id="KW-0239">DNA-directed DNA polymerase</keyword>
<dbReference type="GO" id="GO:0003887">
    <property type="term" value="F:DNA-directed DNA polymerase activity"/>
    <property type="evidence" value="ECO:0007669"/>
    <property type="project" value="UniProtKB-UniRule"/>
</dbReference>
<evidence type="ECO:0000256" key="4">
    <source>
        <dbReference type="ARBA" id="ARBA00022679"/>
    </source>
</evidence>
<protein>
    <recommendedName>
        <fullName evidence="3 15">DNA polymerase I</fullName>
        <ecNumber evidence="2 15">2.7.7.7</ecNumber>
    </recommendedName>
</protein>
<dbReference type="InterPro" id="IPR002421">
    <property type="entry name" value="5-3_exonuclease"/>
</dbReference>
<evidence type="ECO:0000313" key="20">
    <source>
        <dbReference type="Proteomes" id="UP000007041"/>
    </source>
</evidence>
<dbReference type="InterPro" id="IPR012337">
    <property type="entry name" value="RNaseH-like_sf"/>
</dbReference>
<dbReference type="GO" id="GO:0003677">
    <property type="term" value="F:DNA binding"/>
    <property type="evidence" value="ECO:0007669"/>
    <property type="project" value="UniProtKB-UniRule"/>
</dbReference>
<dbReference type="CDD" id="cd09898">
    <property type="entry name" value="H3TH_53EXO"/>
    <property type="match status" value="1"/>
</dbReference>
<dbReference type="Pfam" id="PF02739">
    <property type="entry name" value="5_3_exonuc_N"/>
    <property type="match status" value="1"/>
</dbReference>
<evidence type="ECO:0000256" key="7">
    <source>
        <dbReference type="ARBA" id="ARBA00022722"/>
    </source>
</evidence>
<dbReference type="SMART" id="SM00279">
    <property type="entry name" value="HhH2"/>
    <property type="match status" value="1"/>
</dbReference>
<dbReference type="EC" id="2.7.7.7" evidence="2 15"/>
<dbReference type="Gene3D" id="1.20.1060.10">
    <property type="entry name" value="Taq DNA Polymerase, Chain T, domain 4"/>
    <property type="match status" value="1"/>
</dbReference>
<dbReference type="HOGENOM" id="CLU_004675_0_0_9"/>
<comment type="function">
    <text evidence="16">In addition to polymerase activity, this DNA polymerase exhibits 5'-3' exonuclease activity.</text>
</comment>
<comment type="similarity">
    <text evidence="1 16">Belongs to the DNA polymerase type-A family.</text>
</comment>
<evidence type="ECO:0000256" key="16">
    <source>
        <dbReference type="RuleBase" id="RU004460"/>
    </source>
</evidence>
<dbReference type="InterPro" id="IPR020045">
    <property type="entry name" value="DNA_polI_H3TH"/>
</dbReference>
<dbReference type="Gene3D" id="3.30.70.370">
    <property type="match status" value="1"/>
</dbReference>
<dbReference type="Proteomes" id="UP000007041">
    <property type="component" value="Chromosome"/>
</dbReference>
<evidence type="ECO:0000256" key="1">
    <source>
        <dbReference type="ARBA" id="ARBA00007705"/>
    </source>
</evidence>
<dbReference type="SMART" id="SM00475">
    <property type="entry name" value="53EXOc"/>
    <property type="match status" value="1"/>
</dbReference>
<evidence type="ECO:0000256" key="2">
    <source>
        <dbReference type="ARBA" id="ARBA00012417"/>
    </source>
</evidence>
<keyword evidence="6 16" id="KW-0235">DNA replication</keyword>
<dbReference type="Gene3D" id="3.30.420.10">
    <property type="entry name" value="Ribonuclease H-like superfamily/Ribonuclease H"/>
    <property type="match status" value="1"/>
</dbReference>
<dbReference type="FunFam" id="1.10.150.20:FF:000003">
    <property type="entry name" value="DNA polymerase I"/>
    <property type="match status" value="1"/>
</dbReference>
<dbReference type="KEGG" id="cst:CLOST_1407"/>
<dbReference type="InterPro" id="IPR002298">
    <property type="entry name" value="DNA_polymerase_A"/>
</dbReference>
<evidence type="ECO:0000256" key="12">
    <source>
        <dbReference type="ARBA" id="ARBA00023125"/>
    </source>
</evidence>
<dbReference type="SUPFAM" id="SSF88723">
    <property type="entry name" value="PIN domain-like"/>
    <property type="match status" value="1"/>
</dbReference>
<sequence length="888" mass="100512">MDGALVSLEDIMDKLLILIDGNSLMNRAYYALPELMNKKGQHTNAIYGFANILFKIMDTYKPSHISVAFDLKAPTFRHKQYDAYKGNRKKMPDELREQVEPLKKMIDAFGINRIELEGYEADDLIGTVAKNFEQDGFEVYIITGDKDALQLVSDKIKVLFTKKGISELDEYDPDKMTEKYELTPQQFIDLKGLMGDQSDNIPGVAGIGEKTGIKLLKEYGSIENIYMNIDEISKSVKAKLEAGYDMAFLSKSLATIMVDIPLELKVDEFEKKDIDKNTLISLFSEFEFNSLIGKVGNDESGLIDKVQKEYLISNDIELLIDKATSLKSLNLFSIAKSGLVSDKRLINLFVKIDEEFFNIEEKDVLKLKDVFENPEIKKYGYNLKNDCLILKPYEINLTGLYFDIAIAEYLIDSTSSNYEIKDIALKYNLGDVLSLEELLGKGKSKKDFKDLSDAQISGYACSVLDIVDKGKEALITTIENYNMHNLFYEVEMPLVEILADMEYIGISADKEVLNELKQKFDIEIKTLEASIYEYAGENFNINSPKQLGHILFDKLGLPAIKKTKTGYSTNAEVLEALSDKHPIIDKITLYRQYTKLQSTYVDGLLNIINPKTGRIHSSFNQTITTTGRISSTEPNMQNIPVRLEIGRELRKVFVAPEDMYLVDADYSQIELRILAHIANDEGLIDAFSKGDDIHTITASEVFNVPLDEVTKELRSAAKAVNFGIVYGISDFGLSNNLGISKQVAKEYIDNYFARYPYVKKYMEDIVEKAKNDGYVETYIGRRRYIPELGSNNFIMKNLGKRLAMNTPIQGSAADVIKIAMVKVYARLKSEGLKSKLILQVHDELIIESPDSEKSYVADLLKEEMESAVDLNVKLTVDAKWGKSWYETK</sequence>
<keyword evidence="7" id="KW-0540">Nuclease</keyword>
<dbReference type="STRING" id="1511.CLOST_1407"/>
<evidence type="ECO:0000256" key="13">
    <source>
        <dbReference type="ARBA" id="ARBA00023204"/>
    </source>
</evidence>
<keyword evidence="12 16" id="KW-0238">DNA-binding</keyword>
<evidence type="ECO:0000256" key="6">
    <source>
        <dbReference type="ARBA" id="ARBA00022705"/>
    </source>
</evidence>
<dbReference type="GO" id="GO:0008409">
    <property type="term" value="F:5'-3' exonuclease activity"/>
    <property type="evidence" value="ECO:0007669"/>
    <property type="project" value="UniProtKB-UniRule"/>
</dbReference>
<dbReference type="Pfam" id="PF00476">
    <property type="entry name" value="DNA_pol_A"/>
    <property type="match status" value="1"/>
</dbReference>
<keyword evidence="10 16" id="KW-0269">Exonuclease</keyword>
<keyword evidence="8 16" id="KW-0227">DNA damage</keyword>
<dbReference type="InterPro" id="IPR029060">
    <property type="entry name" value="PIN-like_dom_sf"/>
</dbReference>
<dbReference type="SMART" id="SM00482">
    <property type="entry name" value="POLAc"/>
    <property type="match status" value="1"/>
</dbReference>
<evidence type="ECO:0000256" key="5">
    <source>
        <dbReference type="ARBA" id="ARBA00022695"/>
    </source>
</evidence>
<keyword evidence="20" id="KW-1185">Reference proteome</keyword>
<dbReference type="FunFam" id="1.10.150.20:FF:000002">
    <property type="entry name" value="DNA polymerase I"/>
    <property type="match status" value="1"/>
</dbReference>
<evidence type="ECO:0000256" key="3">
    <source>
        <dbReference type="ARBA" id="ARBA00020311"/>
    </source>
</evidence>
<accession>E3PRM3</accession>
<feature type="domain" description="DNA-directed DNA polymerase family A palm" evidence="18">
    <location>
        <begin position="646"/>
        <end position="852"/>
    </location>
</feature>